<evidence type="ECO:0000313" key="5">
    <source>
        <dbReference type="Proteomes" id="UP000297891"/>
    </source>
</evidence>
<keyword evidence="2" id="KW-0313">Glucose metabolism</keyword>
<keyword evidence="3" id="KW-1133">Transmembrane helix</keyword>
<dbReference type="SUPFAM" id="SSF75011">
    <property type="entry name" value="3-carboxy-cis,cis-mucoante lactonizing enzyme"/>
    <property type="match status" value="1"/>
</dbReference>
<dbReference type="InterPro" id="IPR019405">
    <property type="entry name" value="Lactonase_7-beta_prop"/>
</dbReference>
<dbReference type="AlphaFoldDB" id="A0A5F1Z2J7"/>
<dbReference type="OrthoDB" id="320006at2"/>
<keyword evidence="5" id="KW-1185">Reference proteome</keyword>
<dbReference type="GO" id="GO:0006006">
    <property type="term" value="P:glucose metabolic process"/>
    <property type="evidence" value="ECO:0007669"/>
    <property type="project" value="UniProtKB-KW"/>
</dbReference>
<proteinExistence type="inferred from homology"/>
<dbReference type="Proteomes" id="UP000297891">
    <property type="component" value="Unassembled WGS sequence"/>
</dbReference>
<organism evidence="4 5">
    <name type="scientific">Leptospira brenneri</name>
    <dbReference type="NCBI Taxonomy" id="2023182"/>
    <lineage>
        <taxon>Bacteria</taxon>
        <taxon>Pseudomonadati</taxon>
        <taxon>Spirochaetota</taxon>
        <taxon>Spirochaetia</taxon>
        <taxon>Leptospirales</taxon>
        <taxon>Leptospiraceae</taxon>
        <taxon>Leptospira</taxon>
    </lineage>
</organism>
<keyword evidence="2" id="KW-0119">Carbohydrate metabolism</keyword>
<gene>
    <name evidence="4" type="ORF">EHQ30_13520</name>
</gene>
<dbReference type="InterPro" id="IPR015943">
    <property type="entry name" value="WD40/YVTN_repeat-like_dom_sf"/>
</dbReference>
<keyword evidence="3" id="KW-0812">Transmembrane</keyword>
<keyword evidence="3" id="KW-0472">Membrane</keyword>
<protein>
    <submittedName>
        <fullName evidence="4">Lactonase</fullName>
    </submittedName>
</protein>
<feature type="transmembrane region" description="Helical" evidence="3">
    <location>
        <begin position="12"/>
        <end position="31"/>
    </location>
</feature>
<dbReference type="PANTHER" id="PTHR30344">
    <property type="entry name" value="6-PHOSPHOGLUCONOLACTONASE-RELATED"/>
    <property type="match status" value="1"/>
</dbReference>
<dbReference type="GO" id="GO:0017057">
    <property type="term" value="F:6-phosphogluconolactonase activity"/>
    <property type="evidence" value="ECO:0007669"/>
    <property type="project" value="TreeGrafter"/>
</dbReference>
<evidence type="ECO:0000256" key="1">
    <source>
        <dbReference type="ARBA" id="ARBA00005564"/>
    </source>
</evidence>
<dbReference type="Pfam" id="PF10282">
    <property type="entry name" value="Lactonase"/>
    <property type="match status" value="3"/>
</dbReference>
<evidence type="ECO:0000313" key="4">
    <source>
        <dbReference type="EMBL" id="TGK91250.1"/>
    </source>
</evidence>
<dbReference type="PANTHER" id="PTHR30344:SF1">
    <property type="entry name" value="6-PHOSPHOGLUCONOLACTONASE"/>
    <property type="match status" value="1"/>
</dbReference>
<comment type="similarity">
    <text evidence="1">Belongs to the cycloisomerase 2 family.</text>
</comment>
<dbReference type="InterPro" id="IPR050282">
    <property type="entry name" value="Cycloisomerase_2"/>
</dbReference>
<reference evidence="4" key="1">
    <citation type="journal article" date="2019" name="PLoS Negl. Trop. Dis.">
        <title>Revisiting the worldwide diversity of Leptospira species in the environment.</title>
        <authorList>
            <person name="Vincent A.T."/>
            <person name="Schiettekatte O."/>
            <person name="Bourhy P."/>
            <person name="Veyrier F.J."/>
            <person name="Picardeau M."/>
        </authorList>
    </citation>
    <scope>NUCLEOTIDE SEQUENCE [LARGE SCALE GENOMIC DNA]</scope>
    <source>
        <strain evidence="4">201800277</strain>
    </source>
</reference>
<dbReference type="EMBL" id="RQFP01000014">
    <property type="protein sequence ID" value="TGK91250.1"/>
    <property type="molecule type" value="Genomic_DNA"/>
</dbReference>
<name>A0A5F1Z2J7_9LEPT</name>
<dbReference type="Gene3D" id="2.130.10.10">
    <property type="entry name" value="YVTN repeat-like/Quinoprotein amine dehydrogenase"/>
    <property type="match status" value="3"/>
</dbReference>
<accession>A0A5F1Z2J7</accession>
<evidence type="ECO:0000256" key="3">
    <source>
        <dbReference type="SAM" id="Phobius"/>
    </source>
</evidence>
<evidence type="ECO:0000256" key="2">
    <source>
        <dbReference type="ARBA" id="ARBA00022526"/>
    </source>
</evidence>
<comment type="caution">
    <text evidence="4">The sequence shown here is derived from an EMBL/GenBank/DDBJ whole genome shotgun (WGS) entry which is preliminary data.</text>
</comment>
<sequence>MRQGRSFYFWRHFILGFGIIILFWGCFHSPLNSTCDPNSSSYNQTLVILLGTGSNADFCGNKIQNPFKKIKTPRFLLVTNVGLNTATSSINVFRIEPITGEITQVSGSPFQMTDRPRHTVSNESGTTVYVANIGNTSISILNLDPETGALSVKHPNVSVSTTPYSLAMDPGGKFLYASSETTQAIHRFAIDQSGNLSSLLPSTTTNNPNTGAVGRLSVDSMGRHLYAGLTSASGYSGGIQTFAMNPNTGELTPVSVIQTGQNNLSVAITPDGQYVYGANYFSNNVFSLVRDLNNGTLTIYSNHSTGIAPGFTMTDSLNRFVFVANSGTGQGTISAYSIQSSNGELTSVIGSPFPSGLSPIGLSSDPLGKFLYSSNTEGGNVSGYTIGFDGSLAPISGFPVTAGINPFSIEMVSY</sequence>